<keyword evidence="2" id="KW-0812">Transmembrane</keyword>
<dbReference type="PROSITE" id="PS51257">
    <property type="entry name" value="PROKAR_LIPOPROTEIN"/>
    <property type="match status" value="1"/>
</dbReference>
<keyword evidence="2" id="KW-1133">Transmembrane helix</keyword>
<organism evidence="3 4">
    <name type="scientific">Sclerotinia trifoliorum</name>
    <dbReference type="NCBI Taxonomy" id="28548"/>
    <lineage>
        <taxon>Eukaryota</taxon>
        <taxon>Fungi</taxon>
        <taxon>Dikarya</taxon>
        <taxon>Ascomycota</taxon>
        <taxon>Pezizomycotina</taxon>
        <taxon>Leotiomycetes</taxon>
        <taxon>Helotiales</taxon>
        <taxon>Sclerotiniaceae</taxon>
        <taxon>Sclerotinia</taxon>
    </lineage>
</organism>
<reference evidence="3" key="1">
    <citation type="submission" date="2020-10" db="EMBL/GenBank/DDBJ databases">
        <authorList>
            <person name="Kusch S."/>
        </authorList>
    </citation>
    <scope>NUCLEOTIDE SEQUENCE</scope>
    <source>
        <strain evidence="3">SwB9</strain>
    </source>
</reference>
<feature type="region of interest" description="Disordered" evidence="1">
    <location>
        <begin position="59"/>
        <end position="78"/>
    </location>
</feature>
<dbReference type="Proteomes" id="UP000624404">
    <property type="component" value="Unassembled WGS sequence"/>
</dbReference>
<feature type="transmembrane region" description="Helical" evidence="2">
    <location>
        <begin position="21"/>
        <end position="40"/>
    </location>
</feature>
<evidence type="ECO:0000313" key="3">
    <source>
        <dbReference type="EMBL" id="CAD6444615.1"/>
    </source>
</evidence>
<evidence type="ECO:0000256" key="2">
    <source>
        <dbReference type="SAM" id="Phobius"/>
    </source>
</evidence>
<dbReference type="EMBL" id="CAJHIA010000012">
    <property type="protein sequence ID" value="CAD6444615.1"/>
    <property type="molecule type" value="Genomic_DNA"/>
</dbReference>
<evidence type="ECO:0000256" key="1">
    <source>
        <dbReference type="SAM" id="MobiDB-lite"/>
    </source>
</evidence>
<name>A0A8H2ZS66_9HELO</name>
<proteinExistence type="predicted"/>
<dbReference type="AlphaFoldDB" id="A0A8H2ZS66"/>
<protein>
    <submittedName>
        <fullName evidence="3">2b90cef9-552d-4eab-88bc-f7505a906556</fullName>
    </submittedName>
</protein>
<gene>
    <name evidence="3" type="ORF">SCLTRI_LOCUS4407</name>
</gene>
<keyword evidence="2" id="KW-0472">Membrane</keyword>
<accession>A0A8H2ZS66</accession>
<sequence>MIICKSALHCQFREKVERKNIVLLLIIIACIDCYDGAALVEHIDEETDDESIPQQKFEFTSPHKQTTKHPHPLSSDYKDHSARIPPLLRIPRELRWTIFDELIAQTTEIEIGPSTIDSFHALRLTTKSLREEVKAWAKKRPDLINAFPYGYFKPSQTAFVLKIDHRWNKVFKHKTVSGSHVTFRNRCAKSGTRSGDTTGIKYMTREQAWYSFCRSQMPKNIVKMNLKIEIRVHDGFAPENLSSISRNELFDVLAAARYHSGAPWASMRLYLHGTLDQIDTLDDIAMVPQLWDLVHLTQQSQFDEQTWKDFRDSRWSDNDYDALEYPFKVIYWEDEKCMLYKRKKDGELVYEFGGRVMEFIVNSAEDMRRGPVSSSLTLAPQSSKSLMHVRSSSLLLGLE</sequence>
<comment type="caution">
    <text evidence="3">The sequence shown here is derived from an EMBL/GenBank/DDBJ whole genome shotgun (WGS) entry which is preliminary data.</text>
</comment>
<evidence type="ECO:0000313" key="4">
    <source>
        <dbReference type="Proteomes" id="UP000624404"/>
    </source>
</evidence>
<dbReference type="OrthoDB" id="3509418at2759"/>
<keyword evidence="4" id="KW-1185">Reference proteome</keyword>